<dbReference type="EMBL" id="FNCN01000005">
    <property type="protein sequence ID" value="SDG51979.1"/>
    <property type="molecule type" value="Genomic_DNA"/>
</dbReference>
<evidence type="ECO:0008006" key="3">
    <source>
        <dbReference type="Google" id="ProtNLM"/>
    </source>
</evidence>
<dbReference type="STRING" id="504805.SAMN05421505_1058"/>
<dbReference type="InterPro" id="IPR011009">
    <property type="entry name" value="Kinase-like_dom_sf"/>
</dbReference>
<dbReference type="AlphaFoldDB" id="A0A1G7UXX9"/>
<protein>
    <recommendedName>
        <fullName evidence="3">Phosphotransferase enzyme family protein</fullName>
    </recommendedName>
</protein>
<dbReference type="SUPFAM" id="SSF56112">
    <property type="entry name" value="Protein kinase-like (PK-like)"/>
    <property type="match status" value="1"/>
</dbReference>
<organism evidence="1 2">
    <name type="scientific">Sinosporangium album</name>
    <dbReference type="NCBI Taxonomy" id="504805"/>
    <lineage>
        <taxon>Bacteria</taxon>
        <taxon>Bacillati</taxon>
        <taxon>Actinomycetota</taxon>
        <taxon>Actinomycetes</taxon>
        <taxon>Streptosporangiales</taxon>
        <taxon>Streptosporangiaceae</taxon>
        <taxon>Sinosporangium</taxon>
    </lineage>
</organism>
<evidence type="ECO:0000313" key="2">
    <source>
        <dbReference type="Proteomes" id="UP000198923"/>
    </source>
</evidence>
<evidence type="ECO:0000313" key="1">
    <source>
        <dbReference type="EMBL" id="SDG51979.1"/>
    </source>
</evidence>
<sequence length="228" mass="25295">MAVTLDTASGRVFVKGMRIDHPEAWTQEREARLSPHVIPLGPRLLWRVAAGGWDLLGFEHLIGRGAEYGTASTDLPLVAAAMTAIGRLPRLEVELVPIEQRWGNHLDDLSLLAGNTLLHTDWNPTNVLITAKGEVRLVDWPWATRGAAWIDPACWVVWLIFAGQTPPEAERWAAKVPAWSTAPARGLDLFATVQARFWKNTAAAHFSPWTDRLRAAATRWAAHRASRP</sequence>
<reference evidence="1 2" key="1">
    <citation type="submission" date="2016-10" db="EMBL/GenBank/DDBJ databases">
        <authorList>
            <person name="de Groot N.N."/>
        </authorList>
    </citation>
    <scope>NUCLEOTIDE SEQUENCE [LARGE SCALE GENOMIC DNA]</scope>
    <source>
        <strain evidence="1 2">CPCC 201354</strain>
    </source>
</reference>
<dbReference type="Proteomes" id="UP000198923">
    <property type="component" value="Unassembled WGS sequence"/>
</dbReference>
<gene>
    <name evidence="1" type="ORF">SAMN05421505_1058</name>
</gene>
<keyword evidence="2" id="KW-1185">Reference proteome</keyword>
<name>A0A1G7UXX9_9ACTN</name>
<dbReference type="Gene3D" id="3.90.1200.10">
    <property type="match status" value="1"/>
</dbReference>
<accession>A0A1G7UXX9</accession>
<proteinExistence type="predicted"/>